<keyword evidence="2" id="KW-1185">Reference proteome</keyword>
<protein>
    <submittedName>
        <fullName evidence="1">Uncharacterized protein</fullName>
    </submittedName>
</protein>
<dbReference type="AlphaFoldDB" id="A0A7W7KB85"/>
<gene>
    <name evidence="1" type="ORF">HNO88_002963</name>
</gene>
<comment type="caution">
    <text evidence="1">The sequence shown here is derived from an EMBL/GenBank/DDBJ whole genome shotgun (WGS) entry which is preliminary data.</text>
</comment>
<evidence type="ECO:0000313" key="1">
    <source>
        <dbReference type="EMBL" id="MBB4859634.1"/>
    </source>
</evidence>
<organism evidence="1 2">
    <name type="scientific">Novosphingobium chloroacetimidivorans</name>
    <dbReference type="NCBI Taxonomy" id="1428314"/>
    <lineage>
        <taxon>Bacteria</taxon>
        <taxon>Pseudomonadati</taxon>
        <taxon>Pseudomonadota</taxon>
        <taxon>Alphaproteobacteria</taxon>
        <taxon>Sphingomonadales</taxon>
        <taxon>Sphingomonadaceae</taxon>
        <taxon>Novosphingobium</taxon>
    </lineage>
</organism>
<evidence type="ECO:0000313" key="2">
    <source>
        <dbReference type="Proteomes" id="UP000555448"/>
    </source>
</evidence>
<dbReference type="Proteomes" id="UP000555448">
    <property type="component" value="Unassembled WGS sequence"/>
</dbReference>
<reference evidence="1 2" key="1">
    <citation type="submission" date="2020-08" db="EMBL/GenBank/DDBJ databases">
        <title>Functional genomics of gut bacteria from endangered species of beetles.</title>
        <authorList>
            <person name="Carlos-Shanley C."/>
        </authorList>
    </citation>
    <scope>NUCLEOTIDE SEQUENCE [LARGE SCALE GENOMIC DNA]</scope>
    <source>
        <strain evidence="1 2">S00245</strain>
    </source>
</reference>
<dbReference type="EMBL" id="JACHLR010000013">
    <property type="protein sequence ID" value="MBB4859634.1"/>
    <property type="molecule type" value="Genomic_DNA"/>
</dbReference>
<proteinExistence type="predicted"/>
<name>A0A7W7KB85_9SPHN</name>
<dbReference type="RefSeq" id="WP_184246901.1">
    <property type="nucleotide sequence ID" value="NZ_JACHLR010000013.1"/>
</dbReference>
<sequence length="160" mass="17483">MPEPIAPDALAKIIDAFVVLAQGHQQLADEPFFADRSPEDAVAPEEMPAWVVFAEAWDFEPAMEQGQTRHQALINFERLETSASVGVISRANRAAIAHLVAAIHSDRTLGGRLEDTQELNVAPPLENGRSVGGASLQVAVTFYTPRGHHFTIVNDRDQTF</sequence>
<accession>A0A7W7KB85</accession>